<dbReference type="SUPFAM" id="SSF53850">
    <property type="entry name" value="Periplasmic binding protein-like II"/>
    <property type="match status" value="1"/>
</dbReference>
<dbReference type="RefSeq" id="WP_203192523.1">
    <property type="nucleotide sequence ID" value="NZ_CP063362.1"/>
</dbReference>
<evidence type="ECO:0000259" key="3">
    <source>
        <dbReference type="SMART" id="SM00062"/>
    </source>
</evidence>
<dbReference type="EMBL" id="CP063362">
    <property type="protein sequence ID" value="QRG05657.1"/>
    <property type="molecule type" value="Genomic_DNA"/>
</dbReference>
<dbReference type="PANTHER" id="PTHR35936">
    <property type="entry name" value="MEMBRANE-BOUND LYTIC MUREIN TRANSGLYCOSYLASE F"/>
    <property type="match status" value="1"/>
</dbReference>
<accession>A0A974PL91</accession>
<evidence type="ECO:0000256" key="2">
    <source>
        <dbReference type="SAM" id="SignalP"/>
    </source>
</evidence>
<reference evidence="4 5" key="1">
    <citation type="submission" date="2020-10" db="EMBL/GenBank/DDBJ databases">
        <title>Degradation of 1,4-Dioxane by Xanthobacter sp. YN2, via a Novel Group-2 Soluble Di-Iron Monooxygenase.</title>
        <authorList>
            <person name="Ma F."/>
            <person name="Wang Y."/>
            <person name="Yang J."/>
            <person name="Guo H."/>
            <person name="Su D."/>
            <person name="Yu L."/>
        </authorList>
    </citation>
    <scope>NUCLEOTIDE SEQUENCE [LARGE SCALE GENOMIC DNA]</scope>
    <source>
        <strain evidence="4 5">YN2</strain>
    </source>
</reference>
<dbReference type="Proteomes" id="UP000596427">
    <property type="component" value="Chromosome"/>
</dbReference>
<keyword evidence="1 2" id="KW-0732">Signal</keyword>
<evidence type="ECO:0000313" key="4">
    <source>
        <dbReference type="EMBL" id="QRG05657.1"/>
    </source>
</evidence>
<feature type="domain" description="Solute-binding protein family 3/N-terminal" evidence="3">
    <location>
        <begin position="39"/>
        <end position="272"/>
    </location>
</feature>
<feature type="signal peptide" evidence="2">
    <location>
        <begin position="1"/>
        <end position="22"/>
    </location>
</feature>
<protein>
    <submittedName>
        <fullName evidence="4">ABC transporter substrate-binding protein</fullName>
    </submittedName>
</protein>
<dbReference type="AlphaFoldDB" id="A0A974PL91"/>
<dbReference type="SMART" id="SM00062">
    <property type="entry name" value="PBPb"/>
    <property type="match status" value="1"/>
</dbReference>
<keyword evidence="5" id="KW-1185">Reference proteome</keyword>
<proteinExistence type="predicted"/>
<dbReference type="Gene3D" id="3.40.190.10">
    <property type="entry name" value="Periplasmic binding protein-like II"/>
    <property type="match status" value="2"/>
</dbReference>
<sequence length="278" mass="30382">MRKFMALSVLLGALGAAQAATAADCTPKVSADHLVTPGKLQMSTNPTLPPQQFIDEKGELRGLNVELGKAIAKKLCLDMEFVRMDMPSMLPALKAKRFDGIDTGMFWTEERSKLMFMIPYAQQAVSIYTSPDSKLEIAKFEDLAGHTVGIETGTYQEKQAKLLNEKMVAAGMKPIEFRSFKTASETTAALKAGQVEAGINIDETARVLEEKGLAKIKVQGLNGTDITIDFIDRTLADAVVKALVELNADGTYDKLFDTFKMTRLKDRNFAIRGPGPAQ</sequence>
<dbReference type="Pfam" id="PF00497">
    <property type="entry name" value="SBP_bac_3"/>
    <property type="match status" value="1"/>
</dbReference>
<name>A0A974PL91_9HYPH</name>
<evidence type="ECO:0000256" key="1">
    <source>
        <dbReference type="ARBA" id="ARBA00022729"/>
    </source>
</evidence>
<gene>
    <name evidence="4" type="ORF">EZH22_21780</name>
</gene>
<feature type="chain" id="PRO_5037148627" evidence="2">
    <location>
        <begin position="23"/>
        <end position="278"/>
    </location>
</feature>
<organism evidence="4 5">
    <name type="scientific">Xanthobacter dioxanivorans</name>
    <dbReference type="NCBI Taxonomy" id="2528964"/>
    <lineage>
        <taxon>Bacteria</taxon>
        <taxon>Pseudomonadati</taxon>
        <taxon>Pseudomonadota</taxon>
        <taxon>Alphaproteobacteria</taxon>
        <taxon>Hyphomicrobiales</taxon>
        <taxon>Xanthobacteraceae</taxon>
        <taxon>Xanthobacter</taxon>
    </lineage>
</organism>
<evidence type="ECO:0000313" key="5">
    <source>
        <dbReference type="Proteomes" id="UP000596427"/>
    </source>
</evidence>
<dbReference type="CDD" id="cd01004">
    <property type="entry name" value="PBP2_MidA_like"/>
    <property type="match status" value="1"/>
</dbReference>
<dbReference type="InterPro" id="IPR001638">
    <property type="entry name" value="Solute-binding_3/MltF_N"/>
</dbReference>
<dbReference type="KEGG" id="xdi:EZH22_21780"/>
<dbReference type="PANTHER" id="PTHR35936:SF17">
    <property type="entry name" value="ARGININE-BINDING EXTRACELLULAR PROTEIN ARTP"/>
    <property type="match status" value="1"/>
</dbReference>